<organism evidence="2 3">
    <name type="scientific">Gossypium mustelinum</name>
    <name type="common">Cotton</name>
    <name type="synonym">Gossypium caicoense</name>
    <dbReference type="NCBI Taxonomy" id="34275"/>
    <lineage>
        <taxon>Eukaryota</taxon>
        <taxon>Viridiplantae</taxon>
        <taxon>Streptophyta</taxon>
        <taxon>Embryophyta</taxon>
        <taxon>Tracheophyta</taxon>
        <taxon>Spermatophyta</taxon>
        <taxon>Magnoliopsida</taxon>
        <taxon>eudicotyledons</taxon>
        <taxon>Gunneridae</taxon>
        <taxon>Pentapetalae</taxon>
        <taxon>rosids</taxon>
        <taxon>malvids</taxon>
        <taxon>Malvales</taxon>
        <taxon>Malvaceae</taxon>
        <taxon>Malvoideae</taxon>
        <taxon>Gossypium</taxon>
    </lineage>
</organism>
<evidence type="ECO:0000313" key="3">
    <source>
        <dbReference type="Proteomes" id="UP000323597"/>
    </source>
</evidence>
<sequence length="60" mass="7088">MAQPPACLHRLYHHRSTPLIPAKQQTTRNNREEHDKQKTNRKRTKIMITNSLSLTIKAKR</sequence>
<accession>A0A5D2TKL5</accession>
<name>A0A5D2TKL5_GOSMU</name>
<dbReference type="AlphaFoldDB" id="A0A5D2TKL5"/>
<proteinExistence type="predicted"/>
<evidence type="ECO:0000256" key="1">
    <source>
        <dbReference type="SAM" id="MobiDB-lite"/>
    </source>
</evidence>
<dbReference type="EMBL" id="CM017657">
    <property type="protein sequence ID" value="TYI64794.1"/>
    <property type="molecule type" value="Genomic_DNA"/>
</dbReference>
<evidence type="ECO:0000313" key="2">
    <source>
        <dbReference type="EMBL" id="TYI64794.1"/>
    </source>
</evidence>
<gene>
    <name evidence="2" type="ORF">E1A91_D09G113200v1</name>
</gene>
<dbReference type="Proteomes" id="UP000323597">
    <property type="component" value="Chromosome D09"/>
</dbReference>
<feature type="region of interest" description="Disordered" evidence="1">
    <location>
        <begin position="14"/>
        <end position="42"/>
    </location>
</feature>
<keyword evidence="3" id="KW-1185">Reference proteome</keyword>
<feature type="compositionally biased region" description="Basic and acidic residues" evidence="1">
    <location>
        <begin position="29"/>
        <end position="38"/>
    </location>
</feature>
<protein>
    <submittedName>
        <fullName evidence="2">Uncharacterized protein</fullName>
    </submittedName>
</protein>
<reference evidence="2 3" key="1">
    <citation type="submission" date="2019-07" db="EMBL/GenBank/DDBJ databases">
        <title>WGS assembly of Gossypium mustelinum.</title>
        <authorList>
            <person name="Chen Z.J."/>
            <person name="Sreedasyam A."/>
            <person name="Ando A."/>
            <person name="Song Q."/>
            <person name="De L."/>
            <person name="Hulse-Kemp A."/>
            <person name="Ding M."/>
            <person name="Ye W."/>
            <person name="Kirkbride R."/>
            <person name="Jenkins J."/>
            <person name="Plott C."/>
            <person name="Lovell J."/>
            <person name="Lin Y.-M."/>
            <person name="Vaughn R."/>
            <person name="Liu B."/>
            <person name="Li W."/>
            <person name="Simpson S."/>
            <person name="Scheffler B."/>
            <person name="Saski C."/>
            <person name="Grover C."/>
            <person name="Hu G."/>
            <person name="Conover J."/>
            <person name="Carlson J."/>
            <person name="Shu S."/>
            <person name="Boston L."/>
            <person name="Williams M."/>
            <person name="Peterson D."/>
            <person name="Mcgee K."/>
            <person name="Jones D."/>
            <person name="Wendel J."/>
            <person name="Stelly D."/>
            <person name="Grimwood J."/>
            <person name="Schmutz J."/>
        </authorList>
    </citation>
    <scope>NUCLEOTIDE SEQUENCE [LARGE SCALE GENOMIC DNA]</scope>
    <source>
        <strain evidence="2">1408120.09</strain>
    </source>
</reference>